<keyword evidence="10" id="KW-1185">Reference proteome</keyword>
<reference evidence="9" key="1">
    <citation type="submission" date="2013-07" db="EMBL/GenBank/DDBJ databases">
        <authorList>
            <person name="McIlroy S."/>
        </authorList>
    </citation>
    <scope>NUCLEOTIDE SEQUENCE [LARGE SCALE GENOMIC DNA]</scope>
    <source>
        <strain evidence="9">Run_A_D11</strain>
    </source>
</reference>
<comment type="subcellular location">
    <subcellularLocation>
        <location evidence="1">Membrane</location>
        <topology evidence="1">Multi-pass membrane protein</topology>
    </subcellularLocation>
</comment>
<evidence type="ECO:0000313" key="10">
    <source>
        <dbReference type="Proteomes" id="UP000035760"/>
    </source>
</evidence>
<dbReference type="RefSeq" id="WP_048677045.1">
    <property type="nucleotide sequence ID" value="NZ_CBTJ020000114.1"/>
</dbReference>
<feature type="transmembrane region" description="Helical" evidence="7">
    <location>
        <begin position="83"/>
        <end position="105"/>
    </location>
</feature>
<dbReference type="EMBL" id="CBTJ020000114">
    <property type="protein sequence ID" value="CDI04681.1"/>
    <property type="molecule type" value="Genomic_DNA"/>
</dbReference>
<dbReference type="GO" id="GO:0016780">
    <property type="term" value="F:phosphotransferase activity, for other substituted phosphate groups"/>
    <property type="evidence" value="ECO:0007669"/>
    <property type="project" value="TreeGrafter"/>
</dbReference>
<evidence type="ECO:0000256" key="6">
    <source>
        <dbReference type="ARBA" id="ARBA00023136"/>
    </source>
</evidence>
<organism evidence="9 10">
    <name type="scientific">Candidatus Competibacter denitrificans Run_A_D11</name>
    <dbReference type="NCBI Taxonomy" id="1400863"/>
    <lineage>
        <taxon>Bacteria</taxon>
        <taxon>Pseudomonadati</taxon>
        <taxon>Pseudomonadota</taxon>
        <taxon>Gammaproteobacteria</taxon>
        <taxon>Candidatus Competibacteraceae</taxon>
        <taxon>Candidatus Competibacter</taxon>
    </lineage>
</organism>
<dbReference type="PANTHER" id="PTHR30576:SF0">
    <property type="entry name" value="UNDECAPRENYL-PHOSPHATE N-ACETYLGALACTOSAMINYL 1-PHOSPHATE TRANSFERASE-RELATED"/>
    <property type="match status" value="1"/>
</dbReference>
<proteinExistence type="inferred from homology"/>
<evidence type="ECO:0000259" key="8">
    <source>
        <dbReference type="Pfam" id="PF02397"/>
    </source>
</evidence>
<comment type="similarity">
    <text evidence="2">Belongs to the bacterial sugar transferase family.</text>
</comment>
<comment type="caution">
    <text evidence="9">The sequence shown here is derived from an EMBL/GenBank/DDBJ whole genome shotgun (WGS) entry which is preliminary data.</text>
</comment>
<feature type="domain" description="Bacterial sugar transferase" evidence="8">
    <location>
        <begin position="273"/>
        <end position="454"/>
    </location>
</feature>
<keyword evidence="3 9" id="KW-0808">Transferase</keyword>
<dbReference type="GO" id="GO:0016020">
    <property type="term" value="C:membrane"/>
    <property type="evidence" value="ECO:0007669"/>
    <property type="project" value="UniProtKB-SubCell"/>
</dbReference>
<dbReference type="OrthoDB" id="9808602at2"/>
<evidence type="ECO:0000256" key="7">
    <source>
        <dbReference type="SAM" id="Phobius"/>
    </source>
</evidence>
<evidence type="ECO:0000256" key="2">
    <source>
        <dbReference type="ARBA" id="ARBA00006464"/>
    </source>
</evidence>
<dbReference type="InterPro" id="IPR017475">
    <property type="entry name" value="EPS_sugar_tfrase"/>
</dbReference>
<evidence type="ECO:0000256" key="3">
    <source>
        <dbReference type="ARBA" id="ARBA00022679"/>
    </source>
</evidence>
<protein>
    <submittedName>
        <fullName evidence="9">Sugar transferase involved in lipopolysaccharide synthesis</fullName>
    </submittedName>
</protein>
<evidence type="ECO:0000256" key="1">
    <source>
        <dbReference type="ARBA" id="ARBA00004141"/>
    </source>
</evidence>
<feature type="transmembrane region" description="Helical" evidence="7">
    <location>
        <begin position="278"/>
        <end position="301"/>
    </location>
</feature>
<dbReference type="PANTHER" id="PTHR30576">
    <property type="entry name" value="COLANIC BIOSYNTHESIS UDP-GLUCOSE LIPID CARRIER TRANSFERASE"/>
    <property type="match status" value="1"/>
</dbReference>
<dbReference type="AlphaFoldDB" id="W6M9H6"/>
<gene>
    <name evidence="9" type="ORF">BN873_p20061</name>
</gene>
<dbReference type="NCBIfam" id="TIGR03025">
    <property type="entry name" value="EPS_sugtrans"/>
    <property type="match status" value="1"/>
</dbReference>
<evidence type="ECO:0000256" key="5">
    <source>
        <dbReference type="ARBA" id="ARBA00022989"/>
    </source>
</evidence>
<keyword evidence="5 7" id="KW-1133">Transmembrane helix</keyword>
<dbReference type="NCBIfam" id="TIGR03013">
    <property type="entry name" value="EpsB_2"/>
    <property type="match status" value="1"/>
</dbReference>
<name>W6M9H6_9GAMM</name>
<dbReference type="Pfam" id="PF02397">
    <property type="entry name" value="Bac_transf"/>
    <property type="match status" value="1"/>
</dbReference>
<dbReference type="InterPro" id="IPR017464">
    <property type="entry name" value="Sugar_tfrase_EpsB_2"/>
</dbReference>
<accession>W6M9H6</accession>
<evidence type="ECO:0000313" key="9">
    <source>
        <dbReference type="EMBL" id="CDI04681.1"/>
    </source>
</evidence>
<keyword evidence="4 7" id="KW-0812">Transmembrane</keyword>
<evidence type="ECO:0000256" key="4">
    <source>
        <dbReference type="ARBA" id="ARBA00022692"/>
    </source>
</evidence>
<dbReference type="Proteomes" id="UP000035760">
    <property type="component" value="Unassembled WGS sequence"/>
</dbReference>
<dbReference type="InterPro" id="IPR003362">
    <property type="entry name" value="Bact_transf"/>
</dbReference>
<feature type="transmembrane region" description="Helical" evidence="7">
    <location>
        <begin position="47"/>
        <end position="71"/>
    </location>
</feature>
<feature type="transmembrane region" description="Helical" evidence="7">
    <location>
        <begin position="12"/>
        <end position="35"/>
    </location>
</feature>
<feature type="transmembrane region" description="Helical" evidence="7">
    <location>
        <begin position="111"/>
        <end position="132"/>
    </location>
</feature>
<keyword evidence="6 7" id="KW-0472">Membrane</keyword>
<reference evidence="9" key="2">
    <citation type="submission" date="2014-03" db="EMBL/GenBank/DDBJ databases">
        <title>Candidatus Competibacter-lineage genomes retrieved from metagenomes reveal functional metabolic diversity.</title>
        <authorList>
            <person name="McIlroy S.J."/>
            <person name="Albertsen M."/>
            <person name="Andresen E.K."/>
            <person name="Saunders A.M."/>
            <person name="Kristiansen R."/>
            <person name="Stokholm-Bjerregaard M."/>
            <person name="Nielsen K.L."/>
            <person name="Nielsen P.H."/>
        </authorList>
    </citation>
    <scope>NUCLEOTIDE SEQUENCE</scope>
    <source>
        <strain evidence="9">Run_A_D11</strain>
    </source>
</reference>
<sequence>MIHRFGHSVSPALRGLLGAEVLLLFGSFALGPTLWRAWSEGSTGPELAVILPNALAGTLVLSAILIALGLYERRFWRGPADMLLRVGISFLFGLFALSLVGWLAPLNLGHGALYLALGLAGAGVLLARCGFLRAAGRTGFQRRVLVVGVGAQAARLERLHLAEPLGCRILGYVQVHEDEAAGVPLGRRLQVTHRLVDLARALCVDEIVVALDDQRRGFPLDELLECRLAGIAILPILAFVERETGQLALDALRPSHVLFVDGFPALSDRQRLKRGFDLAVSLILLALTWPVMLLAALAIGLESGFREPILYRQTRVGQHDRPFTILKFRTMRVDAGGGLAKPNDPRVTRVGRFLRETRIDELPQWVNVLRGEMSLVGPRPEQPHYVADLRATIPFYGLRHLGPPGLTGWAQICYPYADSEQSSREKLQYDLYYLKNASVGFDLLILLQTVHTLLWGSGTR</sequence>